<dbReference type="AlphaFoldDB" id="A0A1V0GZ05"/>
<geneLocation type="plasmid" evidence="2 3">
    <name>unnamed5</name>
</geneLocation>
<sequence>MKALVLSHAHPAFSIGGAQVASYNLFQAMKRQPGWDAHYIAGVGPPVARHAATPLMSLGQAPDETLFWTNDYDWFHLGLNDTGALIQHFERFLADLRPDIVNFHHVMGFGIQAIRATRRALGDVPIIYTLHEFLPICAHHGQMIKAKNGALCMKASASDCGMCFPQIGAANMLRRELFIKSFLAQVDAFVSPSRFLLKRFQDWGLPREKLVMIENGLDGGPVAQARALPPGGRRNRFAYFGQLNPFKGIKVLVEAVTRIPEKTWGDGILYIFGGNLEHQPEEFQAQVKELFRLSGRRLRFMGSYKSADLPHLMREVDWTIVPSTWWENAPVVIQEAFHHRRPIIASDIGGMAEKVRDGVDGMHFRVSNPESLAEAMTRAMDPQVWDRLHAGIRPPTGADEAARLHAGLFEKILARNAKAGLAVRHG</sequence>
<dbReference type="RefSeq" id="WP_080623314.1">
    <property type="nucleotide sequence ID" value="NZ_CAWMZI010000006.1"/>
</dbReference>
<dbReference type="KEGG" id="pye:A6J80_22520"/>
<dbReference type="EMBL" id="CP020445">
    <property type="protein sequence ID" value="ARC39058.1"/>
    <property type="molecule type" value="Genomic_DNA"/>
</dbReference>
<protein>
    <submittedName>
        <fullName evidence="2">Glycosyl transferase</fullName>
    </submittedName>
</protein>
<evidence type="ECO:0000259" key="1">
    <source>
        <dbReference type="Pfam" id="PF13439"/>
    </source>
</evidence>
<dbReference type="eggNOG" id="COG0438">
    <property type="taxonomic scope" value="Bacteria"/>
</dbReference>
<dbReference type="InterPro" id="IPR028098">
    <property type="entry name" value="Glyco_trans_4-like_N"/>
</dbReference>
<gene>
    <name evidence="2" type="ORF">A6J80_22520</name>
</gene>
<dbReference type="Proteomes" id="UP000191257">
    <property type="component" value="Plasmid unnamed5"/>
</dbReference>
<keyword evidence="3" id="KW-1185">Reference proteome</keyword>
<dbReference type="Gene3D" id="3.40.50.2000">
    <property type="entry name" value="Glycogen Phosphorylase B"/>
    <property type="match status" value="2"/>
</dbReference>
<dbReference type="Pfam" id="PF13692">
    <property type="entry name" value="Glyco_trans_1_4"/>
    <property type="match status" value="1"/>
</dbReference>
<keyword evidence="2" id="KW-0808">Transferase</keyword>
<organism evidence="2 3">
    <name type="scientific">Paracoccus yeei</name>
    <dbReference type="NCBI Taxonomy" id="147645"/>
    <lineage>
        <taxon>Bacteria</taxon>
        <taxon>Pseudomonadati</taxon>
        <taxon>Pseudomonadota</taxon>
        <taxon>Alphaproteobacteria</taxon>
        <taxon>Rhodobacterales</taxon>
        <taxon>Paracoccaceae</taxon>
        <taxon>Paracoccus</taxon>
    </lineage>
</organism>
<dbReference type="PANTHER" id="PTHR12526:SF638">
    <property type="entry name" value="SPORE COAT PROTEIN SA"/>
    <property type="match status" value="1"/>
</dbReference>
<accession>A0A1V0GZ05</accession>
<dbReference type="SUPFAM" id="SSF53756">
    <property type="entry name" value="UDP-Glycosyltransferase/glycogen phosphorylase"/>
    <property type="match status" value="1"/>
</dbReference>
<dbReference type="GO" id="GO:0016757">
    <property type="term" value="F:glycosyltransferase activity"/>
    <property type="evidence" value="ECO:0007669"/>
    <property type="project" value="UniProtKB-ARBA"/>
</dbReference>
<evidence type="ECO:0000313" key="2">
    <source>
        <dbReference type="EMBL" id="ARC39058.1"/>
    </source>
</evidence>
<name>A0A1V0GZ05_9RHOB</name>
<dbReference type="CDD" id="cd03823">
    <property type="entry name" value="GT4_ExpE7-like"/>
    <property type="match status" value="1"/>
</dbReference>
<dbReference type="Pfam" id="PF13439">
    <property type="entry name" value="Glyco_transf_4"/>
    <property type="match status" value="1"/>
</dbReference>
<dbReference type="PANTHER" id="PTHR12526">
    <property type="entry name" value="GLYCOSYLTRANSFERASE"/>
    <property type="match status" value="1"/>
</dbReference>
<keyword evidence="2" id="KW-0614">Plasmid</keyword>
<proteinExistence type="predicted"/>
<reference evidence="2" key="1">
    <citation type="submission" date="2017-12" db="EMBL/GenBank/DDBJ databases">
        <title>FDA dAtabase for Regulatory Grade micrObial Sequences (FDA-ARGOS): Supporting development and validation of Infectious Disease Dx tests.</title>
        <authorList>
            <person name="Campos J."/>
            <person name="Goldberg B."/>
            <person name="Tallon L."/>
            <person name="Sadzewicz L."/>
            <person name="Sengamalay N."/>
            <person name="Ott S."/>
            <person name="Godinez A."/>
            <person name="Nagaraj S."/>
            <person name="Vyas G."/>
            <person name="Aluvathingal J."/>
            <person name="Nadendla S."/>
            <person name="Geyer C."/>
            <person name="Nandy P."/>
            <person name="Hobson J."/>
            <person name="Sichtig H."/>
        </authorList>
    </citation>
    <scope>NUCLEOTIDE SEQUENCE</scope>
    <source>
        <strain evidence="2">FDAARGOS_252</strain>
        <plasmid evidence="2">unnamed5</plasmid>
    </source>
</reference>
<evidence type="ECO:0000313" key="3">
    <source>
        <dbReference type="Proteomes" id="UP000191257"/>
    </source>
</evidence>
<feature type="domain" description="Glycosyltransferase subfamily 4-like N-terminal" evidence="1">
    <location>
        <begin position="15"/>
        <end position="218"/>
    </location>
</feature>